<dbReference type="GO" id="GO:0016485">
    <property type="term" value="P:protein processing"/>
    <property type="evidence" value="ECO:0007669"/>
    <property type="project" value="TreeGrafter"/>
</dbReference>
<dbReference type="InterPro" id="IPR000718">
    <property type="entry name" value="Peptidase_M13"/>
</dbReference>
<keyword evidence="3" id="KW-1185">Reference proteome</keyword>
<feature type="non-terminal residue" evidence="2">
    <location>
        <position position="1"/>
    </location>
</feature>
<dbReference type="GO" id="GO:0004222">
    <property type="term" value="F:metalloendopeptidase activity"/>
    <property type="evidence" value="ECO:0007669"/>
    <property type="project" value="InterPro"/>
</dbReference>
<dbReference type="PANTHER" id="PTHR11733:SF240">
    <property type="entry name" value="GH14155P-RELATED"/>
    <property type="match status" value="1"/>
</dbReference>
<dbReference type="PANTHER" id="PTHR11733">
    <property type="entry name" value="ZINC METALLOPROTEASE FAMILY M13 NEPRILYSIN-RELATED"/>
    <property type="match status" value="1"/>
</dbReference>
<sequence>ILNTGRDQLSLEDLEEDGDNSCDGTTNRRNVGELQIKYNGFGIDWITFFQNIIESPDVSEIRLCQVKLSLELQHLLKITPKSSLRQFIILHTLIHSDLFLLFNKGHMTAVQSLDNLVVSETLEDQCLDILLHFLPSLEKFSGCDDDTLFHNRGNALSTLRNIRSSLYNVLTSSLKLTKDNAAVVTNSSMKTVTDSISEELVARCQVSAGPQGPFDEYNFHSNMLRIIQYRHAEYFRGRLSGVTGDLDLSALWISSSVQGNHRSRAGPIVYPSPVPQPITYGSLGTFLASRVSNGLGIEDLLDHHADGLLNHSVVLGLAVRLKCLVEMYGKMEMLDYGAQVYKVDGDLTKGQQWKDQLALKLSYQAWKQLDNELEVDHFIPGLTFTRPQMFFIAFAQTHCEKVSERGILQYYVSDDLLPSIPGQQRVNGILRSSDEFSEAFQCSDNMYMNPMDKCRIF</sequence>
<dbReference type="SUPFAM" id="SSF55486">
    <property type="entry name" value="Metalloproteases ('zincins'), catalytic domain"/>
    <property type="match status" value="1"/>
</dbReference>
<evidence type="ECO:0000313" key="2">
    <source>
        <dbReference type="EMBL" id="CAG5123909.1"/>
    </source>
</evidence>
<dbReference type="Proteomes" id="UP000678393">
    <property type="component" value="Unassembled WGS sequence"/>
</dbReference>
<dbReference type="AlphaFoldDB" id="A0A8S3Z476"/>
<feature type="domain" description="Peptidase M13 C-terminal" evidence="1">
    <location>
        <begin position="275"/>
        <end position="456"/>
    </location>
</feature>
<dbReference type="PROSITE" id="PS51885">
    <property type="entry name" value="NEPRILYSIN"/>
    <property type="match status" value="1"/>
</dbReference>
<dbReference type="EMBL" id="CAJHNH020001652">
    <property type="protein sequence ID" value="CAG5123909.1"/>
    <property type="molecule type" value="Genomic_DNA"/>
</dbReference>
<proteinExistence type="predicted"/>
<comment type="caution">
    <text evidence="2">The sequence shown here is derived from an EMBL/GenBank/DDBJ whole genome shotgun (WGS) entry which is preliminary data.</text>
</comment>
<accession>A0A8S3Z476</accession>
<dbReference type="OrthoDB" id="6061414at2759"/>
<protein>
    <recommendedName>
        <fullName evidence="1">Peptidase M13 C-terminal domain-containing protein</fullName>
    </recommendedName>
</protein>
<dbReference type="Gene3D" id="3.40.390.10">
    <property type="entry name" value="Collagenase (Catalytic Domain)"/>
    <property type="match status" value="1"/>
</dbReference>
<evidence type="ECO:0000313" key="3">
    <source>
        <dbReference type="Proteomes" id="UP000678393"/>
    </source>
</evidence>
<dbReference type="InterPro" id="IPR024079">
    <property type="entry name" value="MetalloPept_cat_dom_sf"/>
</dbReference>
<organism evidence="2 3">
    <name type="scientific">Candidula unifasciata</name>
    <dbReference type="NCBI Taxonomy" id="100452"/>
    <lineage>
        <taxon>Eukaryota</taxon>
        <taxon>Metazoa</taxon>
        <taxon>Spiralia</taxon>
        <taxon>Lophotrochozoa</taxon>
        <taxon>Mollusca</taxon>
        <taxon>Gastropoda</taxon>
        <taxon>Heterobranchia</taxon>
        <taxon>Euthyneura</taxon>
        <taxon>Panpulmonata</taxon>
        <taxon>Eupulmonata</taxon>
        <taxon>Stylommatophora</taxon>
        <taxon>Helicina</taxon>
        <taxon>Helicoidea</taxon>
        <taxon>Geomitridae</taxon>
        <taxon>Candidula</taxon>
    </lineage>
</organism>
<dbReference type="GO" id="GO:0005886">
    <property type="term" value="C:plasma membrane"/>
    <property type="evidence" value="ECO:0007669"/>
    <property type="project" value="TreeGrafter"/>
</dbReference>
<dbReference type="InterPro" id="IPR018497">
    <property type="entry name" value="Peptidase_M13_C"/>
</dbReference>
<evidence type="ECO:0000259" key="1">
    <source>
        <dbReference type="Pfam" id="PF01431"/>
    </source>
</evidence>
<reference evidence="2" key="1">
    <citation type="submission" date="2021-04" db="EMBL/GenBank/DDBJ databases">
        <authorList>
            <consortium name="Molecular Ecology Group"/>
        </authorList>
    </citation>
    <scope>NUCLEOTIDE SEQUENCE</scope>
</reference>
<dbReference type="Pfam" id="PF01431">
    <property type="entry name" value="Peptidase_M13"/>
    <property type="match status" value="1"/>
</dbReference>
<gene>
    <name evidence="2" type="ORF">CUNI_LOCUS9467</name>
</gene>
<name>A0A8S3Z476_9EUPU</name>